<dbReference type="Pfam" id="PF19300">
    <property type="entry name" value="BPD_transp_1_N"/>
    <property type="match status" value="1"/>
</dbReference>
<dbReference type="GO" id="GO:0005886">
    <property type="term" value="C:plasma membrane"/>
    <property type="evidence" value="ECO:0007669"/>
    <property type="project" value="UniProtKB-SubCell"/>
</dbReference>
<gene>
    <name evidence="9" type="ORF">DVA86_07355</name>
</gene>
<keyword evidence="4 7" id="KW-0812">Transmembrane</keyword>
<dbReference type="InterPro" id="IPR035906">
    <property type="entry name" value="MetI-like_sf"/>
</dbReference>
<feature type="transmembrane region" description="Helical" evidence="7">
    <location>
        <begin position="132"/>
        <end position="158"/>
    </location>
</feature>
<evidence type="ECO:0000256" key="4">
    <source>
        <dbReference type="ARBA" id="ARBA00022692"/>
    </source>
</evidence>
<dbReference type="GO" id="GO:0055085">
    <property type="term" value="P:transmembrane transport"/>
    <property type="evidence" value="ECO:0007669"/>
    <property type="project" value="InterPro"/>
</dbReference>
<evidence type="ECO:0000313" key="9">
    <source>
        <dbReference type="EMBL" id="AXK32496.1"/>
    </source>
</evidence>
<dbReference type="RefSeq" id="WP_208876741.1">
    <property type="nucleotide sequence ID" value="NZ_CP031320.1"/>
</dbReference>
<keyword evidence="3" id="KW-1003">Cell membrane</keyword>
<evidence type="ECO:0000256" key="3">
    <source>
        <dbReference type="ARBA" id="ARBA00022475"/>
    </source>
</evidence>
<accession>A0A345XLI0</accession>
<evidence type="ECO:0000256" key="2">
    <source>
        <dbReference type="ARBA" id="ARBA00022448"/>
    </source>
</evidence>
<evidence type="ECO:0000256" key="7">
    <source>
        <dbReference type="RuleBase" id="RU363032"/>
    </source>
</evidence>
<feature type="transmembrane region" description="Helical" evidence="7">
    <location>
        <begin position="178"/>
        <end position="197"/>
    </location>
</feature>
<evidence type="ECO:0000313" key="10">
    <source>
        <dbReference type="Proteomes" id="UP000254425"/>
    </source>
</evidence>
<feature type="domain" description="ABC transmembrane type-1" evidence="8">
    <location>
        <begin position="95"/>
        <end position="300"/>
    </location>
</feature>
<dbReference type="CDD" id="cd06261">
    <property type="entry name" value="TM_PBP2"/>
    <property type="match status" value="1"/>
</dbReference>
<keyword evidence="10" id="KW-1185">Reference proteome</keyword>
<evidence type="ECO:0000256" key="1">
    <source>
        <dbReference type="ARBA" id="ARBA00004651"/>
    </source>
</evidence>
<dbReference type="EMBL" id="CP031320">
    <property type="protein sequence ID" value="AXK32496.1"/>
    <property type="molecule type" value="Genomic_DNA"/>
</dbReference>
<feature type="transmembrane region" description="Helical" evidence="7">
    <location>
        <begin position="281"/>
        <end position="300"/>
    </location>
</feature>
<keyword evidence="6 7" id="KW-0472">Membrane</keyword>
<dbReference type="Proteomes" id="UP000254425">
    <property type="component" value="Chromosome"/>
</dbReference>
<dbReference type="InterPro" id="IPR045621">
    <property type="entry name" value="BPD_transp_1_N"/>
</dbReference>
<proteinExistence type="inferred from homology"/>
<dbReference type="PANTHER" id="PTHR43163:SF6">
    <property type="entry name" value="DIPEPTIDE TRANSPORT SYSTEM PERMEASE PROTEIN DPPB-RELATED"/>
    <property type="match status" value="1"/>
</dbReference>
<sequence>MRRFLLTRFAQALLQLFAVGSIVFLLVRLIPGDPARAALGDGATDEQVAQTREAMHLNEPFLEQYLGFWGRLLQGDLGTSLMSSRPVMQDLPTRLGNSLELVLISLVIALVLGVLLGRIAATRADRPADHALVAGSIFGISLPVFVIGTLLLMVFAFFIPVLPPQRFTTPWEDPVTHLKILILPVVTLTAASCAVITRMTRSAMLETLNTDYVRTARSKGLTERRVIKDHALRTALLPVASAATVELTTLIGSTVLVETIFGWPGVSSLLMSAVGQRDYPIVQAVVLSVAAIVILVNLVGDLVTRALDPRAEEA</sequence>
<dbReference type="AlphaFoldDB" id="A0A345XLI0"/>
<keyword evidence="2 7" id="KW-0813">Transport</keyword>
<evidence type="ECO:0000259" key="8">
    <source>
        <dbReference type="PROSITE" id="PS50928"/>
    </source>
</evidence>
<name>A0A345XLI0_9ACTN</name>
<dbReference type="PROSITE" id="PS50928">
    <property type="entry name" value="ABC_TM1"/>
    <property type="match status" value="1"/>
</dbReference>
<evidence type="ECO:0000256" key="6">
    <source>
        <dbReference type="ARBA" id="ARBA00023136"/>
    </source>
</evidence>
<dbReference type="Gene3D" id="1.10.3720.10">
    <property type="entry name" value="MetI-like"/>
    <property type="match status" value="1"/>
</dbReference>
<feature type="transmembrane region" description="Helical" evidence="7">
    <location>
        <begin position="101"/>
        <end position="120"/>
    </location>
</feature>
<comment type="similarity">
    <text evidence="7">Belongs to the binding-protein-dependent transport system permease family.</text>
</comment>
<dbReference type="PANTHER" id="PTHR43163">
    <property type="entry name" value="DIPEPTIDE TRANSPORT SYSTEM PERMEASE PROTEIN DPPB-RELATED"/>
    <property type="match status" value="1"/>
</dbReference>
<dbReference type="SUPFAM" id="SSF161098">
    <property type="entry name" value="MetI-like"/>
    <property type="match status" value="1"/>
</dbReference>
<feature type="transmembrane region" description="Helical" evidence="7">
    <location>
        <begin position="12"/>
        <end position="30"/>
    </location>
</feature>
<dbReference type="Pfam" id="PF00528">
    <property type="entry name" value="BPD_transp_1"/>
    <property type="match status" value="1"/>
</dbReference>
<organism evidence="9 10">
    <name type="scientific">Streptomyces armeniacus</name>
    <dbReference type="NCBI Taxonomy" id="83291"/>
    <lineage>
        <taxon>Bacteria</taxon>
        <taxon>Bacillati</taxon>
        <taxon>Actinomycetota</taxon>
        <taxon>Actinomycetes</taxon>
        <taxon>Kitasatosporales</taxon>
        <taxon>Streptomycetaceae</taxon>
        <taxon>Streptomyces</taxon>
    </lineage>
</organism>
<evidence type="ECO:0000256" key="5">
    <source>
        <dbReference type="ARBA" id="ARBA00022989"/>
    </source>
</evidence>
<reference evidence="9 10" key="1">
    <citation type="submission" date="2018-07" db="EMBL/GenBank/DDBJ databases">
        <title>Draft genome of the type strain Streptomyces armeniacus ATCC 15676.</title>
        <authorList>
            <person name="Labana P."/>
            <person name="Gosse J.T."/>
            <person name="Boddy C.N."/>
        </authorList>
    </citation>
    <scope>NUCLEOTIDE SEQUENCE [LARGE SCALE GENOMIC DNA]</scope>
    <source>
        <strain evidence="9 10">ATCC 15676</strain>
    </source>
</reference>
<dbReference type="InterPro" id="IPR000515">
    <property type="entry name" value="MetI-like"/>
</dbReference>
<protein>
    <submittedName>
        <fullName evidence="9">ABC transporter permease</fullName>
    </submittedName>
</protein>
<keyword evidence="5 7" id="KW-1133">Transmembrane helix</keyword>
<feature type="transmembrane region" description="Helical" evidence="7">
    <location>
        <begin position="235"/>
        <end position="261"/>
    </location>
</feature>
<comment type="subcellular location">
    <subcellularLocation>
        <location evidence="1 7">Cell membrane</location>
        <topology evidence="1 7">Multi-pass membrane protein</topology>
    </subcellularLocation>
</comment>
<dbReference type="KEGG" id="sarm:DVA86_07355"/>